<dbReference type="Gramene" id="KQL22159">
    <property type="protein sequence ID" value="KQL22159"/>
    <property type="gene ID" value="SETIT_033326mg"/>
</dbReference>
<proteinExistence type="predicted"/>
<reference evidence="3" key="1">
    <citation type="journal article" date="2012" name="Nat. Biotechnol.">
        <title>Reference genome sequence of the model plant Setaria.</title>
        <authorList>
            <person name="Bennetzen J.L."/>
            <person name="Schmutz J."/>
            <person name="Wang H."/>
            <person name="Percifield R."/>
            <person name="Hawkins J."/>
            <person name="Pontaroli A.C."/>
            <person name="Estep M."/>
            <person name="Feng L."/>
            <person name="Vaughn J.N."/>
            <person name="Grimwood J."/>
            <person name="Jenkins J."/>
            <person name="Barry K."/>
            <person name="Lindquist E."/>
            <person name="Hellsten U."/>
            <person name="Deshpande S."/>
            <person name="Wang X."/>
            <person name="Wu X."/>
            <person name="Mitros T."/>
            <person name="Triplett J."/>
            <person name="Yang X."/>
            <person name="Ye C.Y."/>
            <person name="Mauro-Herrera M."/>
            <person name="Wang L."/>
            <person name="Li P."/>
            <person name="Sharma M."/>
            <person name="Sharma R."/>
            <person name="Ronald P.C."/>
            <person name="Panaud O."/>
            <person name="Kellogg E.A."/>
            <person name="Brutnell T.P."/>
            <person name="Doust A.N."/>
            <person name="Tuskan G.A."/>
            <person name="Rokhsar D."/>
            <person name="Devos K.M."/>
        </authorList>
    </citation>
    <scope>NUCLEOTIDE SEQUENCE [LARGE SCALE GENOMIC DNA]</scope>
    <source>
        <strain evidence="3">cv. Yugu1</strain>
    </source>
</reference>
<evidence type="ECO:0008006" key="4">
    <source>
        <dbReference type="Google" id="ProtNLM"/>
    </source>
</evidence>
<dbReference type="EMBL" id="AGNK02000626">
    <property type="status" value="NOT_ANNOTATED_CDS"/>
    <property type="molecule type" value="Genomic_DNA"/>
</dbReference>
<dbReference type="PANTHER" id="PTHR33085">
    <property type="entry name" value="OS12G0113100 PROTEIN-RELATED"/>
    <property type="match status" value="1"/>
</dbReference>
<dbReference type="EnsemblPlants" id="KQL22159">
    <property type="protein sequence ID" value="KQL22159"/>
    <property type="gene ID" value="SETIT_033326mg"/>
</dbReference>
<evidence type="ECO:0000256" key="1">
    <source>
        <dbReference type="SAM" id="MobiDB-lite"/>
    </source>
</evidence>
<reference evidence="2" key="2">
    <citation type="submission" date="2018-08" db="UniProtKB">
        <authorList>
            <consortium name="EnsemblPlants"/>
        </authorList>
    </citation>
    <scope>IDENTIFICATION</scope>
    <source>
        <strain evidence="2">Yugu1</strain>
    </source>
</reference>
<sequence length="312" mass="34374">MIRRFVNIVAENYKSGMYSLHRLDVSKHLFYPCINGRSTSASGGTRSTVPHEHLAQPLNHRQAFFGLVSPRSGEGKVLFINKDGHTLHYDADSYCASPLPSLQHPEGSSPVSASVARTESKGKKTSTSCIQRDSIQREGLYVIHSTPAGLDSESCFNVLRFGSPDMYTSSFLHRWYWQPLPLPPFVFSPQYKPSLISSYTVVEGGRTICLSLATEGIGTYCFDTVNLEWRHAGDWMMLPFDGKAEYSPELKLWLGFSLGTTCDTFGSQLVHVLLPEHEHAEEGEVGADGAPVGVVAVAAARGGLERRHVDEP</sequence>
<dbReference type="AlphaFoldDB" id="K4A373"/>
<dbReference type="InParanoid" id="K4A373"/>
<feature type="region of interest" description="Disordered" evidence="1">
    <location>
        <begin position="102"/>
        <end position="129"/>
    </location>
</feature>
<evidence type="ECO:0000313" key="3">
    <source>
        <dbReference type="Proteomes" id="UP000004995"/>
    </source>
</evidence>
<keyword evidence="3" id="KW-1185">Reference proteome</keyword>
<dbReference type="Proteomes" id="UP000004995">
    <property type="component" value="Unassembled WGS sequence"/>
</dbReference>
<dbReference type="InterPro" id="IPR012871">
    <property type="entry name" value="DUF1668_ORYSA"/>
</dbReference>
<name>K4A373_SETIT</name>
<dbReference type="HOGENOM" id="CLU_018267_0_2_1"/>
<evidence type="ECO:0000313" key="2">
    <source>
        <dbReference type="EnsemblPlants" id="KQL22159"/>
    </source>
</evidence>
<dbReference type="PANTHER" id="PTHR33085:SF113">
    <property type="entry name" value="OS05G0126000 PROTEIN"/>
    <property type="match status" value="1"/>
</dbReference>
<protein>
    <recommendedName>
        <fullName evidence="4">F-box associated domain-containing protein</fullName>
    </recommendedName>
</protein>
<organism evidence="2 3">
    <name type="scientific">Setaria italica</name>
    <name type="common">Foxtail millet</name>
    <name type="synonym">Panicum italicum</name>
    <dbReference type="NCBI Taxonomy" id="4555"/>
    <lineage>
        <taxon>Eukaryota</taxon>
        <taxon>Viridiplantae</taxon>
        <taxon>Streptophyta</taxon>
        <taxon>Embryophyta</taxon>
        <taxon>Tracheophyta</taxon>
        <taxon>Spermatophyta</taxon>
        <taxon>Magnoliopsida</taxon>
        <taxon>Liliopsida</taxon>
        <taxon>Poales</taxon>
        <taxon>Poaceae</taxon>
        <taxon>PACMAD clade</taxon>
        <taxon>Panicoideae</taxon>
        <taxon>Panicodae</taxon>
        <taxon>Paniceae</taxon>
        <taxon>Cenchrinae</taxon>
        <taxon>Setaria</taxon>
    </lineage>
</organism>
<accession>K4A373</accession>
<dbReference type="Pfam" id="PF07893">
    <property type="entry name" value="DUF1668"/>
    <property type="match status" value="1"/>
</dbReference>